<dbReference type="InterPro" id="IPR000719">
    <property type="entry name" value="Prot_kinase_dom"/>
</dbReference>
<dbReference type="PROSITE" id="PS50011">
    <property type="entry name" value="PROTEIN_KINASE_DOM"/>
    <property type="match status" value="1"/>
</dbReference>
<evidence type="ECO:0000313" key="5">
    <source>
        <dbReference type="EMBL" id="KAL1608837.1"/>
    </source>
</evidence>
<keyword evidence="6" id="KW-1185">Reference proteome</keyword>
<evidence type="ECO:0000256" key="2">
    <source>
        <dbReference type="SAM" id="MobiDB-lite"/>
    </source>
</evidence>
<feature type="domain" description="Protein kinase" evidence="3">
    <location>
        <begin position="174"/>
        <end position="529"/>
    </location>
</feature>
<dbReference type="InterPro" id="IPR011009">
    <property type="entry name" value="Kinase-like_dom_sf"/>
</dbReference>
<dbReference type="EMBL" id="JAKIXB020000005">
    <property type="protein sequence ID" value="KAL1608837.1"/>
    <property type="molecule type" value="Genomic_DNA"/>
</dbReference>
<evidence type="ECO:0000313" key="6">
    <source>
        <dbReference type="Proteomes" id="UP001521222"/>
    </source>
</evidence>
<proteinExistence type="predicted"/>
<evidence type="ECO:0000259" key="3">
    <source>
        <dbReference type="PROSITE" id="PS50011"/>
    </source>
</evidence>
<protein>
    <recommendedName>
        <fullName evidence="7">Protein kinase domain-containing protein</fullName>
    </recommendedName>
</protein>
<dbReference type="SUPFAM" id="SSF53300">
    <property type="entry name" value="vWA-like"/>
    <property type="match status" value="1"/>
</dbReference>
<keyword evidence="1" id="KW-0175">Coiled coil</keyword>
<evidence type="ECO:0008006" key="7">
    <source>
        <dbReference type="Google" id="ProtNLM"/>
    </source>
</evidence>
<gene>
    <name evidence="5" type="ORF">SLS59_002028</name>
</gene>
<dbReference type="Pfam" id="PF00069">
    <property type="entry name" value="Pkinase"/>
    <property type="match status" value="1"/>
</dbReference>
<organism evidence="5 6">
    <name type="scientific">Nothophoma quercina</name>
    <dbReference type="NCBI Taxonomy" id="749835"/>
    <lineage>
        <taxon>Eukaryota</taxon>
        <taxon>Fungi</taxon>
        <taxon>Dikarya</taxon>
        <taxon>Ascomycota</taxon>
        <taxon>Pezizomycotina</taxon>
        <taxon>Dothideomycetes</taxon>
        <taxon>Pleosporomycetidae</taxon>
        <taxon>Pleosporales</taxon>
        <taxon>Pleosporineae</taxon>
        <taxon>Didymellaceae</taxon>
        <taxon>Nothophoma</taxon>
    </lineage>
</organism>
<accession>A0ABR3RWP7</accession>
<feature type="compositionally biased region" description="Low complexity" evidence="2">
    <location>
        <begin position="642"/>
        <end position="652"/>
    </location>
</feature>
<dbReference type="PANTHER" id="PTHR34706:SF1">
    <property type="entry name" value="VWFA DOMAIN-CONTAINING PROTEIN"/>
    <property type="match status" value="1"/>
</dbReference>
<dbReference type="PANTHER" id="PTHR34706">
    <property type="entry name" value="SLR1338 PROTEIN"/>
    <property type="match status" value="1"/>
</dbReference>
<feature type="domain" description="VWFA" evidence="4">
    <location>
        <begin position="743"/>
        <end position="916"/>
    </location>
</feature>
<dbReference type="Gene3D" id="1.10.510.10">
    <property type="entry name" value="Transferase(Phosphotransferase) domain 1"/>
    <property type="match status" value="1"/>
</dbReference>
<dbReference type="Pfam" id="PF00092">
    <property type="entry name" value="VWA"/>
    <property type="match status" value="1"/>
</dbReference>
<dbReference type="PROSITE" id="PS50234">
    <property type="entry name" value="VWFA"/>
    <property type="match status" value="1"/>
</dbReference>
<dbReference type="InterPro" id="IPR002035">
    <property type="entry name" value="VWF_A"/>
</dbReference>
<name>A0ABR3RWP7_9PLEO</name>
<dbReference type="InterPro" id="IPR036465">
    <property type="entry name" value="vWFA_dom_sf"/>
</dbReference>
<dbReference type="Proteomes" id="UP001521222">
    <property type="component" value="Unassembled WGS sequence"/>
</dbReference>
<feature type="coiled-coil region" evidence="1">
    <location>
        <begin position="522"/>
        <end position="567"/>
    </location>
</feature>
<dbReference type="SMART" id="SM00220">
    <property type="entry name" value="S_TKc"/>
    <property type="match status" value="1"/>
</dbReference>
<feature type="region of interest" description="Disordered" evidence="2">
    <location>
        <begin position="638"/>
        <end position="661"/>
    </location>
</feature>
<reference evidence="5 6" key="1">
    <citation type="submission" date="2024-02" db="EMBL/GenBank/DDBJ databases">
        <title>De novo assembly and annotation of 12 fungi associated with fruit tree decline syndrome in Ontario, Canada.</title>
        <authorList>
            <person name="Sulman M."/>
            <person name="Ellouze W."/>
            <person name="Ilyukhin E."/>
        </authorList>
    </citation>
    <scope>NUCLEOTIDE SEQUENCE [LARGE SCALE GENOMIC DNA]</scope>
    <source>
        <strain evidence="5 6">M97-236</strain>
    </source>
</reference>
<comment type="caution">
    <text evidence="5">The sequence shown here is derived from an EMBL/GenBank/DDBJ whole genome shotgun (WGS) entry which is preliminary data.</text>
</comment>
<dbReference type="SUPFAM" id="SSF56112">
    <property type="entry name" value="Protein kinase-like (PK-like)"/>
    <property type="match status" value="1"/>
</dbReference>
<evidence type="ECO:0000256" key="1">
    <source>
        <dbReference type="SAM" id="Coils"/>
    </source>
</evidence>
<dbReference type="Gene3D" id="3.40.50.410">
    <property type="entry name" value="von Willebrand factor, type A domain"/>
    <property type="match status" value="1"/>
</dbReference>
<sequence length="916" mass="103370">MACGDNGRALADFSQKIRDLTTQALDEQHNATLDYVRVVKLKKWMRDKHPTIKWDGRRVTNTERLAHAAIAGKSDFLPREASSIADRGHNCCLIVFSILLDLECGHLINLFAQKRVIDTRLPIPRLSTLKDMLEGIPGSESIAERFYERQWKFCPAFFSKDMDVEYCEKQIIPVCRTEHIKKGGTADVWQISVQAEFVTSTLRKEVEGDEYASYDDRDYGPCYLFAKKVFEARNHKYFTNEKTAFDGLRQIPSVIKRLGCYSHRVPVTRTAHPGHHLATKTTADSKTTMNLLLEYGNFDLRHIFGLKVPPMFPRPTISFWKDLFEVADAVSEIHEFKHGGNDFYGWHADIKPDNIIEVRDKLKLADPGLACFKKQESYGKDTAPTARLLGGTDTFGAPEMHHVDAHQTVDIWSLGCVFSMAATWVVLGYQGTHQYQLVREKALSSLAKKSEGTHTPSKAQKPDKRDCFHNDTNVLREVTGWHALLRNFCRKTDPITVEVIDLIDQHMLLQNPEQRIKAGNLCAKLKEIVTSANKKLSEATANDSPEARKQQEHMENLLEEVGTIETEQESEVSAPDSNHLLVTGLPVNRGALKARINDLTYHKSSHRFEPMLGTPSRHIIPGTIVQKPVAVPSDLLDIDRASSPQSPQSGSVPPLPKGMVMTPPRTPTQTITRQSTSGQLIRSDTAALRLSRPFIGMVPPRARVTQNIIQAREKIEQERGTGLFGKGKPVKDRFLGDHFINRDIKFLVDDAESMAEHWDTATFVLETLILKAHGQDEDGPDLAFVKHTARLSSVKDSNKYRKLMESLRVQSKKNAKTNMKTALESTFAEYISKVRQPVKRSKLKDLTVIVLTDGLWTDMKDPDELVEAIKQFQMDLTSAMGTMPRHRQVTVQFVQFGHDEDAAEKLRLLDDDPEVG</sequence>
<evidence type="ECO:0000259" key="4">
    <source>
        <dbReference type="PROSITE" id="PS50234"/>
    </source>
</evidence>